<keyword evidence="4 9" id="KW-0812">Transmembrane</keyword>
<evidence type="ECO:0000256" key="7">
    <source>
        <dbReference type="ARBA" id="ARBA00022989"/>
    </source>
</evidence>
<sequence length="586" mass="64697">MKKESQKSGLARLLEIAGRRKALLFLSGALVILHAILALTPYFIVFYILNALLSGENASQVIDLLAWALGAVALSFALMYASGMASHIAAFNILYELRCKIAEKLGNVPMGYVNNKSSGSLKKILADDVERIETFIAHGIPDTVKAVALPVICLIFLFVIDWRLALVSFIPLLGVIIFVPSTMGTEESKKAMEKYHNSLEDMNAGIVEFVRAMPVMKIFGQSATAFTKYSGTVYDFQEHVNKWTQISAPLWGMLMSFLNNALLPVLALGVYLYFSAGLTLSVFFLFLVLGVGYIRPIFALVSLSTQLVIIDHGVKRMDEILFDMDELDSGSDSLPQNFSLKFDNVSFAYTEDNFVLKNVSFDVPQGSLTALVGPSGSGKTTAGQLVVRFYDVNAGSISLGGVNIKSLPVEKLMENVGFVFQDNMMFYQSIFDNIRMGAKKSLAEVIAAAKIARCHDFIMQLPNQYETRFGDKGVHLSGGEQQRIQLARVILKDAPVLILDEATAFSDPENEHLIMDACRELMQNKTVIIIAHRLSTITEAEQVVVLNQGKVACKGTHIELLASCPLYHKMWNAHTRAQEFDIKKCV</sequence>
<dbReference type="Pfam" id="PF00005">
    <property type="entry name" value="ABC_tran"/>
    <property type="match status" value="1"/>
</dbReference>
<dbReference type="PROSITE" id="PS50893">
    <property type="entry name" value="ABC_TRANSPORTER_2"/>
    <property type="match status" value="1"/>
</dbReference>
<dbReference type="PANTHER" id="PTHR24221">
    <property type="entry name" value="ATP-BINDING CASSETTE SUB-FAMILY B"/>
    <property type="match status" value="1"/>
</dbReference>
<evidence type="ECO:0000313" key="12">
    <source>
        <dbReference type="EMBL" id="ACF13464.1"/>
    </source>
</evidence>
<evidence type="ECO:0000256" key="6">
    <source>
        <dbReference type="ARBA" id="ARBA00022840"/>
    </source>
</evidence>
<comment type="subcellular location">
    <subcellularLocation>
        <location evidence="1">Cell membrane</location>
        <topology evidence="1">Multi-pass membrane protein</topology>
    </subcellularLocation>
</comment>
<dbReference type="STRING" id="517418.Ctha_0999"/>
<evidence type="ECO:0000256" key="3">
    <source>
        <dbReference type="ARBA" id="ARBA00022475"/>
    </source>
</evidence>
<dbReference type="InterPro" id="IPR036640">
    <property type="entry name" value="ABC1_TM_sf"/>
</dbReference>
<keyword evidence="3" id="KW-1003">Cell membrane</keyword>
<dbReference type="HOGENOM" id="CLU_000604_84_9_10"/>
<gene>
    <name evidence="12" type="ordered locus">Ctha_0999</name>
</gene>
<evidence type="ECO:0000259" key="11">
    <source>
        <dbReference type="PROSITE" id="PS50929"/>
    </source>
</evidence>
<dbReference type="EMBL" id="CP001100">
    <property type="protein sequence ID" value="ACF13464.1"/>
    <property type="molecule type" value="Genomic_DNA"/>
</dbReference>
<evidence type="ECO:0000256" key="8">
    <source>
        <dbReference type="ARBA" id="ARBA00023136"/>
    </source>
</evidence>
<feature type="domain" description="ABC transmembrane type-1" evidence="11">
    <location>
        <begin position="25"/>
        <end position="307"/>
    </location>
</feature>
<dbReference type="PANTHER" id="PTHR24221:SF397">
    <property type="entry name" value="ABC TRANSPORTER, ATP-BINDING TRANSMEMBRANE PROTEIN"/>
    <property type="match status" value="1"/>
</dbReference>
<dbReference type="GO" id="GO:0140359">
    <property type="term" value="F:ABC-type transporter activity"/>
    <property type="evidence" value="ECO:0007669"/>
    <property type="project" value="InterPro"/>
</dbReference>
<keyword evidence="6" id="KW-0067">ATP-binding</keyword>
<feature type="transmembrane region" description="Helical" evidence="9">
    <location>
        <begin position="64"/>
        <end position="95"/>
    </location>
</feature>
<name>B3QXT6_CHLT3</name>
<dbReference type="GO" id="GO:0034040">
    <property type="term" value="F:ATPase-coupled lipid transmembrane transporter activity"/>
    <property type="evidence" value="ECO:0007669"/>
    <property type="project" value="TreeGrafter"/>
</dbReference>
<keyword evidence="13" id="KW-1185">Reference proteome</keyword>
<keyword evidence="8 9" id="KW-0472">Membrane</keyword>
<dbReference type="Gene3D" id="1.20.1560.10">
    <property type="entry name" value="ABC transporter type 1, transmembrane domain"/>
    <property type="match status" value="1"/>
</dbReference>
<evidence type="ECO:0000313" key="13">
    <source>
        <dbReference type="Proteomes" id="UP000001208"/>
    </source>
</evidence>
<dbReference type="SUPFAM" id="SSF90123">
    <property type="entry name" value="ABC transporter transmembrane region"/>
    <property type="match status" value="1"/>
</dbReference>
<feature type="domain" description="ABC transporter" evidence="10">
    <location>
        <begin position="340"/>
        <end position="573"/>
    </location>
</feature>
<dbReference type="PROSITE" id="PS50929">
    <property type="entry name" value="ABC_TM1F"/>
    <property type="match status" value="1"/>
</dbReference>
<dbReference type="CDD" id="cd07346">
    <property type="entry name" value="ABC_6TM_exporters"/>
    <property type="match status" value="1"/>
</dbReference>
<dbReference type="GO" id="GO:0016887">
    <property type="term" value="F:ATP hydrolysis activity"/>
    <property type="evidence" value="ECO:0007669"/>
    <property type="project" value="InterPro"/>
</dbReference>
<organism evidence="12 13">
    <name type="scientific">Chloroherpeton thalassium (strain ATCC 35110 / GB-78)</name>
    <dbReference type="NCBI Taxonomy" id="517418"/>
    <lineage>
        <taxon>Bacteria</taxon>
        <taxon>Pseudomonadati</taxon>
        <taxon>Chlorobiota</taxon>
        <taxon>Chlorobiia</taxon>
        <taxon>Chlorobiales</taxon>
        <taxon>Chloroherpetonaceae</taxon>
        <taxon>Chloroherpeton</taxon>
    </lineage>
</organism>
<accession>B3QXT6</accession>
<feature type="transmembrane region" description="Helical" evidence="9">
    <location>
        <begin position="250"/>
        <end position="274"/>
    </location>
</feature>
<keyword evidence="2" id="KW-0813">Transport</keyword>
<evidence type="ECO:0000256" key="9">
    <source>
        <dbReference type="SAM" id="Phobius"/>
    </source>
</evidence>
<dbReference type="Pfam" id="PF00664">
    <property type="entry name" value="ABC_membrane"/>
    <property type="match status" value="1"/>
</dbReference>
<feature type="transmembrane region" description="Helical" evidence="9">
    <location>
        <begin position="280"/>
        <end position="310"/>
    </location>
</feature>
<evidence type="ECO:0000256" key="2">
    <source>
        <dbReference type="ARBA" id="ARBA00022448"/>
    </source>
</evidence>
<dbReference type="InterPro" id="IPR017871">
    <property type="entry name" value="ABC_transporter-like_CS"/>
</dbReference>
<dbReference type="Proteomes" id="UP000001208">
    <property type="component" value="Chromosome"/>
</dbReference>
<dbReference type="FunFam" id="3.40.50.300:FF:000221">
    <property type="entry name" value="Multidrug ABC transporter ATP-binding protein"/>
    <property type="match status" value="1"/>
</dbReference>
<dbReference type="PROSITE" id="PS00211">
    <property type="entry name" value="ABC_TRANSPORTER_1"/>
    <property type="match status" value="1"/>
</dbReference>
<dbReference type="SMART" id="SM00382">
    <property type="entry name" value="AAA"/>
    <property type="match status" value="1"/>
</dbReference>
<dbReference type="InterPro" id="IPR011527">
    <property type="entry name" value="ABC1_TM_dom"/>
</dbReference>
<reference evidence="12 13" key="1">
    <citation type="submission" date="2008-06" db="EMBL/GenBank/DDBJ databases">
        <title>Complete sequence of Chloroherpeton thalassium ATCC 35110.</title>
        <authorList>
            <consortium name="US DOE Joint Genome Institute"/>
            <person name="Lucas S."/>
            <person name="Copeland A."/>
            <person name="Lapidus A."/>
            <person name="Glavina del Rio T."/>
            <person name="Dalin E."/>
            <person name="Tice H."/>
            <person name="Bruce D."/>
            <person name="Goodwin L."/>
            <person name="Pitluck S."/>
            <person name="Schmutz J."/>
            <person name="Larimer F."/>
            <person name="Land M."/>
            <person name="Hauser L."/>
            <person name="Kyrpides N."/>
            <person name="Mikhailova N."/>
            <person name="Liu Z."/>
            <person name="Li T."/>
            <person name="Zhao F."/>
            <person name="Overmann J."/>
            <person name="Bryant D.A."/>
            <person name="Richardson P."/>
        </authorList>
    </citation>
    <scope>NUCLEOTIDE SEQUENCE [LARGE SCALE GENOMIC DNA]</scope>
    <source>
        <strain evidence="13">ATCC 35110 / GB-78</strain>
    </source>
</reference>
<dbReference type="eggNOG" id="COG1132">
    <property type="taxonomic scope" value="Bacteria"/>
</dbReference>
<dbReference type="InterPro" id="IPR003593">
    <property type="entry name" value="AAA+_ATPase"/>
</dbReference>
<dbReference type="GO" id="GO:0005886">
    <property type="term" value="C:plasma membrane"/>
    <property type="evidence" value="ECO:0007669"/>
    <property type="project" value="UniProtKB-SubCell"/>
</dbReference>
<evidence type="ECO:0000259" key="10">
    <source>
        <dbReference type="PROSITE" id="PS50893"/>
    </source>
</evidence>
<dbReference type="InterPro" id="IPR027417">
    <property type="entry name" value="P-loop_NTPase"/>
</dbReference>
<evidence type="ECO:0000256" key="5">
    <source>
        <dbReference type="ARBA" id="ARBA00022741"/>
    </source>
</evidence>
<dbReference type="InterPro" id="IPR003439">
    <property type="entry name" value="ABC_transporter-like_ATP-bd"/>
</dbReference>
<dbReference type="KEGG" id="cts:Ctha_0999"/>
<dbReference type="GO" id="GO:0005524">
    <property type="term" value="F:ATP binding"/>
    <property type="evidence" value="ECO:0007669"/>
    <property type="project" value="UniProtKB-KW"/>
</dbReference>
<dbReference type="AlphaFoldDB" id="B3QXT6"/>
<protein>
    <submittedName>
        <fullName evidence="12">ABC transporter-related protein</fullName>
    </submittedName>
</protein>
<dbReference type="RefSeq" id="WP_012499548.1">
    <property type="nucleotide sequence ID" value="NC_011026.1"/>
</dbReference>
<dbReference type="Gene3D" id="3.40.50.300">
    <property type="entry name" value="P-loop containing nucleotide triphosphate hydrolases"/>
    <property type="match status" value="1"/>
</dbReference>
<dbReference type="SUPFAM" id="SSF52540">
    <property type="entry name" value="P-loop containing nucleoside triphosphate hydrolases"/>
    <property type="match status" value="1"/>
</dbReference>
<feature type="transmembrane region" description="Helical" evidence="9">
    <location>
        <begin position="21"/>
        <end position="44"/>
    </location>
</feature>
<dbReference type="InterPro" id="IPR039421">
    <property type="entry name" value="Type_1_exporter"/>
</dbReference>
<keyword evidence="5" id="KW-0547">Nucleotide-binding</keyword>
<evidence type="ECO:0000256" key="4">
    <source>
        <dbReference type="ARBA" id="ARBA00022692"/>
    </source>
</evidence>
<evidence type="ECO:0000256" key="1">
    <source>
        <dbReference type="ARBA" id="ARBA00004651"/>
    </source>
</evidence>
<keyword evidence="7 9" id="KW-1133">Transmembrane helix</keyword>
<proteinExistence type="predicted"/>
<feature type="transmembrane region" description="Helical" evidence="9">
    <location>
        <begin position="166"/>
        <end position="185"/>
    </location>
</feature>